<comment type="caution">
    <text evidence="5">The sequence shown here is derived from an EMBL/GenBank/DDBJ whole genome shotgun (WGS) entry which is preliminary data.</text>
</comment>
<sequence length="386" mass="41898">MDLLAQGNAAFVDDDFARAVQLYTQAVEADAGLADAYAARAAAHLKLRRHADALQDADGALKLRPGLEPALYRRGVACFSLDKYAEALEAFTAGKAAQGDRPAGKLPFVCRVRTDDSRKYSTWIRKCNAELEAADATAAAAAAAAAAAKPAPVPAAAAAAAPPPALVPPKYQYYQTADKVTVGILEKNVREGDAVVDISEDRLRVALTSGRVLFDKQLFDKVVVAECRTRFLASKIECTLKKQDAHNWPQLEGSGKPQKVIKPPPVAEAAAAEAAPAGAESQEKPPKPYASHRDWDAIDRDISKELEAEKPEGEEALNELFKQIYKDANEDTRRAMVKSFQTSGGTVLSTNWDEVSKKDYEKEKQAPKGMEWRTYEGDKVPQIDDD</sequence>
<dbReference type="PANTHER" id="PTHR45862">
    <property type="entry name" value="PROTEIN SGT1 HOMOLOG"/>
    <property type="match status" value="1"/>
</dbReference>
<dbReference type="InterPro" id="IPR011990">
    <property type="entry name" value="TPR-like_helical_dom_sf"/>
</dbReference>
<reference evidence="5" key="1">
    <citation type="submission" date="2021-02" db="EMBL/GenBank/DDBJ databases">
        <title>First Annotated Genome of the Yellow-green Alga Tribonema minus.</title>
        <authorList>
            <person name="Mahan K.M."/>
        </authorList>
    </citation>
    <scope>NUCLEOTIDE SEQUENCE</scope>
    <source>
        <strain evidence="5">UTEX B ZZ1240</strain>
    </source>
</reference>
<dbReference type="Proteomes" id="UP000664859">
    <property type="component" value="Unassembled WGS sequence"/>
</dbReference>
<dbReference type="Gene3D" id="1.25.40.10">
    <property type="entry name" value="Tetratricopeptide repeat domain"/>
    <property type="match status" value="1"/>
</dbReference>
<feature type="domain" description="SGS" evidence="3">
    <location>
        <begin position="283"/>
        <end position="377"/>
    </location>
</feature>
<gene>
    <name evidence="5" type="ORF">JKP88DRAFT_271621</name>
</gene>
<feature type="region of interest" description="Disordered" evidence="2">
    <location>
        <begin position="247"/>
        <end position="295"/>
    </location>
</feature>
<dbReference type="InterPro" id="IPR008978">
    <property type="entry name" value="HSP20-like_chaperone"/>
</dbReference>
<dbReference type="PROSITE" id="PS51048">
    <property type="entry name" value="SGS"/>
    <property type="match status" value="1"/>
</dbReference>
<evidence type="ECO:0000313" key="6">
    <source>
        <dbReference type="Proteomes" id="UP000664859"/>
    </source>
</evidence>
<dbReference type="InterPro" id="IPR007699">
    <property type="entry name" value="SGS_dom"/>
</dbReference>
<evidence type="ECO:0000256" key="1">
    <source>
        <dbReference type="ARBA" id="ARBA00008509"/>
    </source>
</evidence>
<comment type="similarity">
    <text evidence="1">Belongs to the SGT1 family.</text>
</comment>
<dbReference type="InterPro" id="IPR007052">
    <property type="entry name" value="CS_dom"/>
</dbReference>
<dbReference type="Pfam" id="PF04969">
    <property type="entry name" value="CS"/>
    <property type="match status" value="1"/>
</dbReference>
<organism evidence="5 6">
    <name type="scientific">Tribonema minus</name>
    <dbReference type="NCBI Taxonomy" id="303371"/>
    <lineage>
        <taxon>Eukaryota</taxon>
        <taxon>Sar</taxon>
        <taxon>Stramenopiles</taxon>
        <taxon>Ochrophyta</taxon>
        <taxon>PX clade</taxon>
        <taxon>Xanthophyceae</taxon>
        <taxon>Tribonematales</taxon>
        <taxon>Tribonemataceae</taxon>
        <taxon>Tribonema</taxon>
    </lineage>
</organism>
<dbReference type="SUPFAM" id="SSF48452">
    <property type="entry name" value="TPR-like"/>
    <property type="match status" value="1"/>
</dbReference>
<dbReference type="PROSITE" id="PS51203">
    <property type="entry name" value="CS"/>
    <property type="match status" value="1"/>
</dbReference>
<accession>A0A835ZF73</accession>
<dbReference type="Pfam" id="PF05002">
    <property type="entry name" value="SGS"/>
    <property type="match status" value="1"/>
</dbReference>
<protein>
    <submittedName>
        <fullName evidence="5">SGS domain-containing protein</fullName>
    </submittedName>
</protein>
<dbReference type="CDD" id="cd06466">
    <property type="entry name" value="p23_CS_SGT1_like"/>
    <property type="match status" value="1"/>
</dbReference>
<dbReference type="GO" id="GO:0051087">
    <property type="term" value="F:protein-folding chaperone binding"/>
    <property type="evidence" value="ECO:0007669"/>
    <property type="project" value="InterPro"/>
</dbReference>
<dbReference type="InterPro" id="IPR019734">
    <property type="entry name" value="TPR_rpt"/>
</dbReference>
<proteinExistence type="inferred from homology"/>
<evidence type="ECO:0000313" key="5">
    <source>
        <dbReference type="EMBL" id="KAG5189349.1"/>
    </source>
</evidence>
<dbReference type="Gene3D" id="2.60.40.790">
    <property type="match status" value="1"/>
</dbReference>
<dbReference type="InterPro" id="IPR044563">
    <property type="entry name" value="Sgt1-like"/>
</dbReference>
<keyword evidence="6" id="KW-1185">Reference proteome</keyword>
<name>A0A835ZF73_9STRA</name>
<dbReference type="EMBL" id="JAFCMP010000052">
    <property type="protein sequence ID" value="KAG5189349.1"/>
    <property type="molecule type" value="Genomic_DNA"/>
</dbReference>
<feature type="domain" description="CS" evidence="4">
    <location>
        <begin position="166"/>
        <end position="252"/>
    </location>
</feature>
<dbReference type="SUPFAM" id="SSF49764">
    <property type="entry name" value="HSP20-like chaperones"/>
    <property type="match status" value="1"/>
</dbReference>
<feature type="compositionally biased region" description="Basic and acidic residues" evidence="2">
    <location>
        <begin position="281"/>
        <end position="295"/>
    </location>
</feature>
<feature type="compositionally biased region" description="Low complexity" evidence="2">
    <location>
        <begin position="267"/>
        <end position="280"/>
    </location>
</feature>
<feature type="region of interest" description="Disordered" evidence="2">
    <location>
        <begin position="358"/>
        <end position="386"/>
    </location>
</feature>
<dbReference type="AlphaFoldDB" id="A0A835ZF73"/>
<evidence type="ECO:0000259" key="4">
    <source>
        <dbReference type="PROSITE" id="PS51203"/>
    </source>
</evidence>
<dbReference type="OrthoDB" id="1898560at2759"/>
<evidence type="ECO:0000259" key="3">
    <source>
        <dbReference type="PROSITE" id="PS51048"/>
    </source>
</evidence>
<evidence type="ECO:0000256" key="2">
    <source>
        <dbReference type="SAM" id="MobiDB-lite"/>
    </source>
</evidence>
<dbReference type="SMART" id="SM00028">
    <property type="entry name" value="TPR"/>
    <property type="match status" value="3"/>
</dbReference>